<keyword evidence="7" id="KW-1185">Reference proteome</keyword>
<evidence type="ECO:0000256" key="3">
    <source>
        <dbReference type="ARBA" id="ARBA00022729"/>
    </source>
</evidence>
<gene>
    <name evidence="6" type="ORF">BG61_32940</name>
</gene>
<evidence type="ECO:0000259" key="5">
    <source>
        <dbReference type="Pfam" id="PF13407"/>
    </source>
</evidence>
<dbReference type="SUPFAM" id="SSF53822">
    <property type="entry name" value="Periplasmic binding protein-like I"/>
    <property type="match status" value="1"/>
</dbReference>
<dbReference type="RefSeq" id="WP_035930893.1">
    <property type="nucleotide sequence ID" value="NZ_CADFFX010000001.1"/>
</dbReference>
<dbReference type="STRING" id="60547.GCA_000751215_02503"/>
<feature type="chain" id="PRO_5007372577" evidence="4">
    <location>
        <begin position="29"/>
        <end position="384"/>
    </location>
</feature>
<dbReference type="EMBL" id="JFHC01000006">
    <property type="protein sequence ID" value="KDR43702.1"/>
    <property type="molecule type" value="Genomic_DNA"/>
</dbReference>
<keyword evidence="3 4" id="KW-0732">Signal</keyword>
<dbReference type="AlphaFoldDB" id="A0A069PTF6"/>
<feature type="signal peptide" evidence="4">
    <location>
        <begin position="1"/>
        <end position="28"/>
    </location>
</feature>
<dbReference type="Pfam" id="PF13407">
    <property type="entry name" value="Peripla_BP_4"/>
    <property type="match status" value="1"/>
</dbReference>
<dbReference type="InterPro" id="IPR025997">
    <property type="entry name" value="SBP_2_dom"/>
</dbReference>
<dbReference type="CDD" id="cd19996">
    <property type="entry name" value="PBP1_ABC_sugar_binding-like"/>
    <property type="match status" value="1"/>
</dbReference>
<dbReference type="InterPro" id="IPR028082">
    <property type="entry name" value="Peripla_BP_I"/>
</dbReference>
<evidence type="ECO:0000256" key="1">
    <source>
        <dbReference type="ARBA" id="ARBA00004196"/>
    </source>
</evidence>
<organism evidence="6 7">
    <name type="scientific">Caballeronia glathei</name>
    <dbReference type="NCBI Taxonomy" id="60547"/>
    <lineage>
        <taxon>Bacteria</taxon>
        <taxon>Pseudomonadati</taxon>
        <taxon>Pseudomonadota</taxon>
        <taxon>Betaproteobacteria</taxon>
        <taxon>Burkholderiales</taxon>
        <taxon>Burkholderiaceae</taxon>
        <taxon>Caballeronia</taxon>
    </lineage>
</organism>
<accession>A0A069PTF6</accession>
<dbReference type="Gene3D" id="3.40.50.2300">
    <property type="match status" value="2"/>
</dbReference>
<comment type="subcellular location">
    <subcellularLocation>
        <location evidence="1">Cell envelope</location>
    </subcellularLocation>
</comment>
<evidence type="ECO:0000313" key="7">
    <source>
        <dbReference type="Proteomes" id="UP000027466"/>
    </source>
</evidence>
<evidence type="ECO:0000313" key="6">
    <source>
        <dbReference type="EMBL" id="KDR43702.1"/>
    </source>
</evidence>
<dbReference type="PANTHER" id="PTHR46847:SF3">
    <property type="entry name" value="GALACTOFURANOSE-BINDING PROTEIN YTFQ"/>
    <property type="match status" value="1"/>
</dbReference>
<protein>
    <submittedName>
        <fullName evidence="6">Sugar ABC transporter substrate-binding protein</fullName>
    </submittedName>
</protein>
<proteinExistence type="inferred from homology"/>
<feature type="domain" description="Periplasmic binding protein" evidence="5">
    <location>
        <begin position="61"/>
        <end position="319"/>
    </location>
</feature>
<dbReference type="GO" id="GO:0030246">
    <property type="term" value="F:carbohydrate binding"/>
    <property type="evidence" value="ECO:0007669"/>
    <property type="project" value="UniProtKB-ARBA"/>
</dbReference>
<evidence type="ECO:0000256" key="2">
    <source>
        <dbReference type="ARBA" id="ARBA00007639"/>
    </source>
</evidence>
<dbReference type="PANTHER" id="PTHR46847">
    <property type="entry name" value="D-ALLOSE-BINDING PERIPLASMIC PROTEIN-RELATED"/>
    <property type="match status" value="1"/>
</dbReference>
<comment type="similarity">
    <text evidence="2">Belongs to the bacterial solute-binding protein 2 family.</text>
</comment>
<evidence type="ECO:0000256" key="4">
    <source>
        <dbReference type="SAM" id="SignalP"/>
    </source>
</evidence>
<sequence>MHRLIRFIRASGFAVAAALFLPAINAHADYSGAPRTFLFNPAVQIPFSDTARFKKKPPYVIGFANAGLGDSWRVVMQHSLMKAASEHPDVIRQLIITNGNMDDAKQAADIQDLVSRGVDLLIVSANTQKALDPVVTRAMKQGIPVVMVDRRISSDNFVSFVTGSDAMMGRVWAQWIVEKLHGKGNVIMLAGQAGSSVSADRETAARQVFSQYPGIKVLDTVYSDWSPVKAKQQMQAMIAKYGHTINAVWCAHGLPVAGSIDAFVAAGFKAGEIPPHTTADLNGPLQLALKYRIPMLEIGYPPSMGRTSLEVALKILDGQPLPKIYEISPQIALTRGDETASVPHPDQYVDQIVDAKGPPDEIIDGGMGPGYSPSTFKVKLPGEK</sequence>
<reference evidence="6 7" key="1">
    <citation type="submission" date="2014-03" db="EMBL/GenBank/DDBJ databases">
        <title>Draft Genome Sequences of Four Burkholderia Strains.</title>
        <authorList>
            <person name="Liu X.Y."/>
            <person name="Li C.X."/>
            <person name="Xu J.H."/>
        </authorList>
    </citation>
    <scope>NUCLEOTIDE SEQUENCE [LARGE SCALE GENOMIC DNA]</scope>
    <source>
        <strain evidence="6 7">DSM 50014</strain>
    </source>
</reference>
<name>A0A069PTF6_9BURK</name>
<dbReference type="GO" id="GO:0030313">
    <property type="term" value="C:cell envelope"/>
    <property type="evidence" value="ECO:0007669"/>
    <property type="project" value="UniProtKB-SubCell"/>
</dbReference>
<comment type="caution">
    <text evidence="6">The sequence shown here is derived from an EMBL/GenBank/DDBJ whole genome shotgun (WGS) entry which is preliminary data.</text>
</comment>
<dbReference type="Proteomes" id="UP000027466">
    <property type="component" value="Unassembled WGS sequence"/>
</dbReference>